<evidence type="ECO:0000313" key="3">
    <source>
        <dbReference type="Proteomes" id="UP001190926"/>
    </source>
</evidence>
<dbReference type="AlphaFoldDB" id="A0AAD4J0M0"/>
<dbReference type="InterPro" id="IPR018247">
    <property type="entry name" value="EF_Hand_1_Ca_BS"/>
</dbReference>
<dbReference type="InterPro" id="IPR011992">
    <property type="entry name" value="EF-hand-dom_pair"/>
</dbReference>
<dbReference type="SUPFAM" id="SSF47473">
    <property type="entry name" value="EF-hand"/>
    <property type="match status" value="1"/>
</dbReference>
<gene>
    <name evidence="2" type="ORF">C2S53_020138</name>
</gene>
<comment type="caution">
    <text evidence="2">The sequence shown here is derived from an EMBL/GenBank/DDBJ whole genome shotgun (WGS) entry which is preliminary data.</text>
</comment>
<evidence type="ECO:0000256" key="1">
    <source>
        <dbReference type="ARBA" id="ARBA00022837"/>
    </source>
</evidence>
<evidence type="ECO:0000313" key="2">
    <source>
        <dbReference type="EMBL" id="KAH6824983.1"/>
    </source>
</evidence>
<dbReference type="EMBL" id="SDAM02000268">
    <property type="protein sequence ID" value="KAH6824983.1"/>
    <property type="molecule type" value="Genomic_DNA"/>
</dbReference>
<organism evidence="2 3">
    <name type="scientific">Perilla frutescens var. hirtella</name>
    <name type="common">Perilla citriodora</name>
    <name type="synonym">Perilla setoyensis</name>
    <dbReference type="NCBI Taxonomy" id="608512"/>
    <lineage>
        <taxon>Eukaryota</taxon>
        <taxon>Viridiplantae</taxon>
        <taxon>Streptophyta</taxon>
        <taxon>Embryophyta</taxon>
        <taxon>Tracheophyta</taxon>
        <taxon>Spermatophyta</taxon>
        <taxon>Magnoliopsida</taxon>
        <taxon>eudicotyledons</taxon>
        <taxon>Gunneridae</taxon>
        <taxon>Pentapetalae</taxon>
        <taxon>asterids</taxon>
        <taxon>lamiids</taxon>
        <taxon>Lamiales</taxon>
        <taxon>Lamiaceae</taxon>
        <taxon>Nepetoideae</taxon>
        <taxon>Elsholtzieae</taxon>
        <taxon>Perilla</taxon>
    </lineage>
</organism>
<name>A0AAD4J0M0_PERFH</name>
<proteinExistence type="predicted"/>
<protein>
    <recommendedName>
        <fullName evidence="4">EF-hand domain-containing protein</fullName>
    </recommendedName>
</protein>
<dbReference type="Proteomes" id="UP001190926">
    <property type="component" value="Unassembled WGS sequence"/>
</dbReference>
<keyword evidence="1" id="KW-0106">Calcium</keyword>
<sequence length="84" mass="9700">MNNDKQVRNMFISAADLFNMLDSNGDGILEFEELLAEYYMDHIDVLRCGGCENLLLGKTNYSLCYECYPPPPLRQQIWRHSAHG</sequence>
<keyword evidence="3" id="KW-1185">Reference proteome</keyword>
<accession>A0AAD4J0M0</accession>
<evidence type="ECO:0008006" key="4">
    <source>
        <dbReference type="Google" id="ProtNLM"/>
    </source>
</evidence>
<dbReference type="PROSITE" id="PS00018">
    <property type="entry name" value="EF_HAND_1"/>
    <property type="match status" value="1"/>
</dbReference>
<reference evidence="2 3" key="1">
    <citation type="journal article" date="2021" name="Nat. Commun.">
        <title>Incipient diploidization of the medicinal plant Perilla within 10,000 years.</title>
        <authorList>
            <person name="Zhang Y."/>
            <person name="Shen Q."/>
            <person name="Leng L."/>
            <person name="Zhang D."/>
            <person name="Chen S."/>
            <person name="Shi Y."/>
            <person name="Ning Z."/>
            <person name="Chen S."/>
        </authorList>
    </citation>
    <scope>NUCLEOTIDE SEQUENCE [LARGE SCALE GENOMIC DNA]</scope>
    <source>
        <strain evidence="3">cv. PC099</strain>
    </source>
</reference>